<dbReference type="RefSeq" id="WP_061535064.1">
    <property type="nucleotide sequence ID" value="NZ_CP013233.1"/>
</dbReference>
<dbReference type="InterPro" id="IPR050298">
    <property type="entry name" value="Gram-neg_bact_OMP"/>
</dbReference>
<dbReference type="PRINTS" id="PR00184">
    <property type="entry name" value="NEISSPPORIN"/>
</dbReference>
<accession>A0A127QQ54</accession>
<dbReference type="PANTHER" id="PTHR34501">
    <property type="entry name" value="PROTEIN YDDL-RELATED"/>
    <property type="match status" value="1"/>
</dbReference>
<evidence type="ECO:0000256" key="4">
    <source>
        <dbReference type="ARBA" id="ARBA00022452"/>
    </source>
</evidence>
<dbReference type="EMBL" id="CP013235">
    <property type="protein sequence ID" value="AMP12270.1"/>
    <property type="molecule type" value="Genomic_DNA"/>
</dbReference>
<dbReference type="GO" id="GO:0034220">
    <property type="term" value="P:monoatomic ion transmembrane transport"/>
    <property type="evidence" value="ECO:0007669"/>
    <property type="project" value="InterPro"/>
</dbReference>
<dbReference type="Proteomes" id="UP000071778">
    <property type="component" value="Chromosome"/>
</dbReference>
<keyword evidence="10" id="KW-0998">Cell outer membrane</keyword>
<gene>
    <name evidence="13" type="ORF">CAter282_4615</name>
</gene>
<organism evidence="13 14">
    <name type="scientific">Collimonas arenae</name>
    <dbReference type="NCBI Taxonomy" id="279058"/>
    <lineage>
        <taxon>Bacteria</taxon>
        <taxon>Pseudomonadati</taxon>
        <taxon>Pseudomonadota</taxon>
        <taxon>Betaproteobacteria</taxon>
        <taxon>Burkholderiales</taxon>
        <taxon>Oxalobacteraceae</taxon>
        <taxon>Collimonas</taxon>
    </lineage>
</organism>
<dbReference type="CDD" id="cd00342">
    <property type="entry name" value="gram_neg_porins"/>
    <property type="match status" value="1"/>
</dbReference>
<dbReference type="PRINTS" id="PR00182">
    <property type="entry name" value="ECOLNEIPORIN"/>
</dbReference>
<dbReference type="GO" id="GO:0009279">
    <property type="term" value="C:cell outer membrane"/>
    <property type="evidence" value="ECO:0007669"/>
    <property type="project" value="UniProtKB-SubCell"/>
</dbReference>
<dbReference type="SUPFAM" id="SSF56935">
    <property type="entry name" value="Porins"/>
    <property type="match status" value="1"/>
</dbReference>
<evidence type="ECO:0000256" key="6">
    <source>
        <dbReference type="ARBA" id="ARBA00022729"/>
    </source>
</evidence>
<evidence type="ECO:0000256" key="3">
    <source>
        <dbReference type="ARBA" id="ARBA00022448"/>
    </source>
</evidence>
<dbReference type="PROSITE" id="PS51257">
    <property type="entry name" value="PROKAR_LIPOPROTEIN"/>
    <property type="match status" value="1"/>
</dbReference>
<keyword evidence="5" id="KW-0812">Transmembrane</keyword>
<evidence type="ECO:0000256" key="5">
    <source>
        <dbReference type="ARBA" id="ARBA00022692"/>
    </source>
</evidence>
<keyword evidence="9" id="KW-0472">Membrane</keyword>
<evidence type="ECO:0000256" key="8">
    <source>
        <dbReference type="ARBA" id="ARBA00023114"/>
    </source>
</evidence>
<evidence type="ECO:0000256" key="2">
    <source>
        <dbReference type="ARBA" id="ARBA00011233"/>
    </source>
</evidence>
<reference evidence="13 14" key="1">
    <citation type="submission" date="2015-11" db="EMBL/GenBank/DDBJ databases">
        <title>Exploring the genomic traits of fungus-feeding bacterial genus Collimonas.</title>
        <authorList>
            <person name="Song C."/>
            <person name="Schmidt R."/>
            <person name="de Jager V."/>
            <person name="Krzyzanowska D."/>
            <person name="Jongedijk E."/>
            <person name="Cankar K."/>
            <person name="Beekwilder J."/>
            <person name="van Veen A."/>
            <person name="de Boer W."/>
            <person name="van Veen J.A."/>
            <person name="Garbeva P."/>
        </authorList>
    </citation>
    <scope>NUCLEOTIDE SEQUENCE [LARGE SCALE GENOMIC DNA]</scope>
    <source>
        <strain evidence="13 14">Ter282</strain>
    </source>
</reference>
<keyword evidence="4" id="KW-1134">Transmembrane beta strand</keyword>
<dbReference type="GO" id="GO:0015288">
    <property type="term" value="F:porin activity"/>
    <property type="evidence" value="ECO:0007669"/>
    <property type="project" value="UniProtKB-KW"/>
</dbReference>
<dbReference type="PATRIC" id="fig|279058.17.peg.4971"/>
<dbReference type="InterPro" id="IPR023614">
    <property type="entry name" value="Porin_dom_sf"/>
</dbReference>
<dbReference type="GO" id="GO:0046930">
    <property type="term" value="C:pore complex"/>
    <property type="evidence" value="ECO:0007669"/>
    <property type="project" value="UniProtKB-KW"/>
</dbReference>
<evidence type="ECO:0000256" key="11">
    <source>
        <dbReference type="SAM" id="SignalP"/>
    </source>
</evidence>
<evidence type="ECO:0000256" key="9">
    <source>
        <dbReference type="ARBA" id="ARBA00023136"/>
    </source>
</evidence>
<dbReference type="AlphaFoldDB" id="A0A127QQ54"/>
<keyword evidence="3" id="KW-0813">Transport</keyword>
<feature type="domain" description="Porin" evidence="12">
    <location>
        <begin position="10"/>
        <end position="329"/>
    </location>
</feature>
<dbReference type="OrthoDB" id="8952625at2"/>
<keyword evidence="7" id="KW-0406">Ion transport</keyword>
<dbReference type="PANTHER" id="PTHR34501:SF9">
    <property type="entry name" value="MAJOR OUTER MEMBRANE PROTEIN P.IA"/>
    <property type="match status" value="1"/>
</dbReference>
<keyword evidence="6 11" id="KW-0732">Signal</keyword>
<dbReference type="InterPro" id="IPR033900">
    <property type="entry name" value="Gram_neg_porin_domain"/>
</dbReference>
<dbReference type="Gene3D" id="2.40.160.10">
    <property type="entry name" value="Porin"/>
    <property type="match status" value="1"/>
</dbReference>
<name>A0A127QQ54_9BURK</name>
<dbReference type="InterPro" id="IPR002299">
    <property type="entry name" value="Porin_Neis"/>
</dbReference>
<dbReference type="InterPro" id="IPR001702">
    <property type="entry name" value="Porin_Gram-ve"/>
</dbReference>
<evidence type="ECO:0000259" key="12">
    <source>
        <dbReference type="Pfam" id="PF13609"/>
    </source>
</evidence>
<evidence type="ECO:0000256" key="7">
    <source>
        <dbReference type="ARBA" id="ARBA00023065"/>
    </source>
</evidence>
<keyword evidence="8" id="KW-0626">Porin</keyword>
<comment type="subunit">
    <text evidence="2">Homotrimer.</text>
</comment>
<evidence type="ECO:0000256" key="10">
    <source>
        <dbReference type="ARBA" id="ARBA00023237"/>
    </source>
</evidence>
<evidence type="ECO:0000313" key="14">
    <source>
        <dbReference type="Proteomes" id="UP000071778"/>
    </source>
</evidence>
<feature type="chain" id="PRO_5007278075" evidence="11">
    <location>
        <begin position="24"/>
        <end position="357"/>
    </location>
</feature>
<proteinExistence type="predicted"/>
<comment type="subcellular location">
    <subcellularLocation>
        <location evidence="1">Cell outer membrane</location>
        <topology evidence="1">Multi-pass membrane protein</topology>
    </subcellularLocation>
</comment>
<protein>
    <submittedName>
        <fullName evidence="13">Gram-negative porin family protein</fullName>
    </submittedName>
</protein>
<evidence type="ECO:0000256" key="1">
    <source>
        <dbReference type="ARBA" id="ARBA00004571"/>
    </source>
</evidence>
<evidence type="ECO:0000313" key="13">
    <source>
        <dbReference type="EMBL" id="AMP12270.1"/>
    </source>
</evidence>
<dbReference type="Pfam" id="PF13609">
    <property type="entry name" value="Porin_4"/>
    <property type="match status" value="1"/>
</dbReference>
<keyword evidence="14" id="KW-1185">Reference proteome</keyword>
<feature type="signal peptide" evidence="11">
    <location>
        <begin position="1"/>
        <end position="23"/>
    </location>
</feature>
<sequence length="357" mass="37879">MTRKYLATATLAALGTIACGAHAQTSVSVYGLIDTGVEYVNNANASKDGLFRLSSGAMNTSRIGFRGTEDLGGGLKAVFQLENGFKTDTGEFDSAGLLFGRQANVGLEGSFGRIVAGRSYSTTYDFILPFDPMGYSGQYSWVTSAGATGGRKDGMLTNLPNMLKYQGKFGGFKLGATYGFGEVAGSNGDSAKYALGVGYENGPFRIAATFDRVNGAAATLGSGYDKATSIHLAGDYQVTSNLGLDLGYRNYKKTLASNAPDLRSDFFWGGATYKVTPVVTLIGAIYYQDIKNVANGKDADPIMYSVRGKYALSKRTDLYLSAAYAKAKNQQLVGLSRDDLAYGNSQTGVIAGIQHRF</sequence>